<dbReference type="AlphaFoldDB" id="A0A3G2L1W6"/>
<dbReference type="OrthoDB" id="1766522at2"/>
<dbReference type="PROSITE" id="PS51257">
    <property type="entry name" value="PROKAR_LIPOPROTEIN"/>
    <property type="match status" value="1"/>
</dbReference>
<accession>A0A3G2L1W6</accession>
<dbReference type="CDD" id="cd05379">
    <property type="entry name" value="CAP_bacterial"/>
    <property type="match status" value="1"/>
</dbReference>
<gene>
    <name evidence="2" type="ORF">D1013_02075</name>
</gene>
<dbReference type="InterPro" id="IPR035940">
    <property type="entry name" value="CAP_sf"/>
</dbReference>
<sequence>MRNSICSILFTGCILIFSACEKDQPEPENEELSTNLDSSAKSGALQLYNDFYVASTNDTNDVAWTGNVSSCTPGTVPQETQTKILQRINYYRHAVGLPPLENVNTDKSGQAQQAALMMHANNSLNHFPPSNWSCYTEDGSTAAANSLLTSAQGAAAVVSYIRDHGAANGPVGHRRWLLWPRLNEIGIGNTSQYNALWVIGNPGPRPQDTPEFIAWPPEGFIPKQVVYPRWSFSIASADFNNTEISMRYKNGESISVQQEELDSNYGDATIVWVPNINTNTLVEDTVVEVTVRSVGINGVNQDFDYEVILFDPTAN</sequence>
<dbReference type="SUPFAM" id="SSF55797">
    <property type="entry name" value="PR-1-like"/>
    <property type="match status" value="1"/>
</dbReference>
<evidence type="ECO:0000259" key="1">
    <source>
        <dbReference type="Pfam" id="PF00188"/>
    </source>
</evidence>
<proteinExistence type="predicted"/>
<dbReference type="Gene3D" id="3.40.33.10">
    <property type="entry name" value="CAP"/>
    <property type="match status" value="1"/>
</dbReference>
<keyword evidence="3" id="KW-1185">Reference proteome</keyword>
<organism evidence="2 3">
    <name type="scientific">Euzebyella marina</name>
    <dbReference type="NCBI Taxonomy" id="1761453"/>
    <lineage>
        <taxon>Bacteria</taxon>
        <taxon>Pseudomonadati</taxon>
        <taxon>Bacteroidota</taxon>
        <taxon>Flavobacteriia</taxon>
        <taxon>Flavobacteriales</taxon>
        <taxon>Flavobacteriaceae</taxon>
        <taxon>Euzebyella</taxon>
    </lineage>
</organism>
<dbReference type="InterPro" id="IPR014044">
    <property type="entry name" value="CAP_dom"/>
</dbReference>
<dbReference type="Proteomes" id="UP000276309">
    <property type="component" value="Chromosome"/>
</dbReference>
<dbReference type="Pfam" id="PF00188">
    <property type="entry name" value="CAP"/>
    <property type="match status" value="1"/>
</dbReference>
<feature type="domain" description="SCP" evidence="1">
    <location>
        <begin position="85"/>
        <end position="189"/>
    </location>
</feature>
<evidence type="ECO:0000313" key="2">
    <source>
        <dbReference type="EMBL" id="AYN66257.1"/>
    </source>
</evidence>
<dbReference type="RefSeq" id="WP_121847309.1">
    <property type="nucleotide sequence ID" value="NZ_CP032050.1"/>
</dbReference>
<evidence type="ECO:0000313" key="3">
    <source>
        <dbReference type="Proteomes" id="UP000276309"/>
    </source>
</evidence>
<dbReference type="EMBL" id="CP032050">
    <property type="protein sequence ID" value="AYN66257.1"/>
    <property type="molecule type" value="Genomic_DNA"/>
</dbReference>
<name>A0A3G2L1W6_9FLAO</name>
<dbReference type="KEGG" id="emar:D1013_02075"/>
<reference evidence="2 3" key="1">
    <citation type="submission" date="2018-08" db="EMBL/GenBank/DDBJ databases">
        <title>The reduced genetic potential of extracellular carbohydrate catabolism in Euzebyella marina RN62, a Flavobacteriia bacterium isolated from the hadal water.</title>
        <authorList>
            <person name="Xue C."/>
        </authorList>
    </citation>
    <scope>NUCLEOTIDE SEQUENCE [LARGE SCALE GENOMIC DNA]</scope>
    <source>
        <strain evidence="2 3">RN62</strain>
    </source>
</reference>
<protein>
    <submittedName>
        <fullName evidence="2">CAP domain-containing protein</fullName>
    </submittedName>
</protein>